<keyword evidence="3" id="KW-0378">Hydrolase</keyword>
<feature type="transmembrane region" description="Helical" evidence="1">
    <location>
        <begin position="23"/>
        <end position="45"/>
    </location>
</feature>
<accession>A0A7S6RFQ5</accession>
<dbReference type="EMBL" id="CP063311">
    <property type="protein sequence ID" value="QOV23988.1"/>
    <property type="molecule type" value="Genomic_DNA"/>
</dbReference>
<dbReference type="AlphaFoldDB" id="A0A7S6RFQ5"/>
<dbReference type="InterPro" id="IPR012338">
    <property type="entry name" value="Beta-lactam/transpept-like"/>
</dbReference>
<dbReference type="PANTHER" id="PTHR35333">
    <property type="entry name" value="BETA-LACTAMASE"/>
    <property type="match status" value="1"/>
</dbReference>
<feature type="domain" description="Beta-lactamase class A catalytic" evidence="2">
    <location>
        <begin position="230"/>
        <end position="420"/>
    </location>
</feature>
<proteinExistence type="predicted"/>
<name>A0A7S6RFQ5_9CYAN</name>
<dbReference type="InterPro" id="IPR000871">
    <property type="entry name" value="Beta-lactam_class-A"/>
</dbReference>
<dbReference type="InterPro" id="IPR045155">
    <property type="entry name" value="Beta-lactam_cat"/>
</dbReference>
<keyword evidence="4" id="KW-1185">Reference proteome</keyword>
<sequence>MSNNTKLRRRIVRKRLSINFKRLILFYLVSISTVIIFSLLIRQILSKPSHQAKNTTHPPTSQVRDPQPIVSTVTNSTGIKNVNNLPITTNETNNNSGQPAIYSNINRVNNLPITTNETNKNLGATVNISSNMRIIPEDDYTQVGLKLISQQDLTQFPRNHDQKLQNIVNYIVNYVTSKGASTKDLSISLVDLNSQTYAGYEDEVTRFPASVTKLFWMVYLYGTKPNLLQQPEIQKALNKMIQDSDNESASLIIDKTTRTESGDELTTEEFQKWYKNRLSMNHFFKEDGYQNINISQKLYPYSKVNGPAGRDLQIRKPDSHPLPIRNYTTTYNVARLLFEIETGESVSKQYSRNMKNLLQRSLKKEEWEKIEFNHIAGFFGEGLPEDAQLFSKMGWNFQTRNDAAIIVSPDGKAKYILVVFGNHPSFYKDKKMLPEISRQVYDYMTTIY</sequence>
<evidence type="ECO:0000256" key="1">
    <source>
        <dbReference type="SAM" id="Phobius"/>
    </source>
</evidence>
<dbReference type="GO" id="GO:0046677">
    <property type="term" value="P:response to antibiotic"/>
    <property type="evidence" value="ECO:0007669"/>
    <property type="project" value="InterPro"/>
</dbReference>
<keyword evidence="1" id="KW-0812">Transmembrane</keyword>
<keyword evidence="1" id="KW-0472">Membrane</keyword>
<gene>
    <name evidence="3" type="ORF">IM676_06875</name>
</gene>
<evidence type="ECO:0000259" key="2">
    <source>
        <dbReference type="Pfam" id="PF13354"/>
    </source>
</evidence>
<organism evidence="3 4">
    <name type="scientific">Anabaenopsis elenkinii CCIBt3563</name>
    <dbReference type="NCBI Taxonomy" id="2779889"/>
    <lineage>
        <taxon>Bacteria</taxon>
        <taxon>Bacillati</taxon>
        <taxon>Cyanobacteriota</taxon>
        <taxon>Cyanophyceae</taxon>
        <taxon>Nostocales</taxon>
        <taxon>Nodulariaceae</taxon>
        <taxon>Anabaenopsis</taxon>
    </lineage>
</organism>
<dbReference type="Pfam" id="PF13354">
    <property type="entry name" value="Beta-lactamase2"/>
    <property type="match status" value="1"/>
</dbReference>
<dbReference type="RefSeq" id="WP_200989516.1">
    <property type="nucleotide sequence ID" value="NZ_CP063311.1"/>
</dbReference>
<dbReference type="Proteomes" id="UP000593846">
    <property type="component" value="Chromosome"/>
</dbReference>
<dbReference type="GO" id="GO:0008800">
    <property type="term" value="F:beta-lactamase activity"/>
    <property type="evidence" value="ECO:0007669"/>
    <property type="project" value="InterPro"/>
</dbReference>
<keyword evidence="1" id="KW-1133">Transmembrane helix</keyword>
<dbReference type="Gene3D" id="3.40.710.10">
    <property type="entry name" value="DD-peptidase/beta-lactamase superfamily"/>
    <property type="match status" value="1"/>
</dbReference>
<dbReference type="SUPFAM" id="SSF56601">
    <property type="entry name" value="beta-lactamase/transpeptidase-like"/>
    <property type="match status" value="1"/>
</dbReference>
<dbReference type="GO" id="GO:0030655">
    <property type="term" value="P:beta-lactam antibiotic catabolic process"/>
    <property type="evidence" value="ECO:0007669"/>
    <property type="project" value="InterPro"/>
</dbReference>
<reference evidence="4" key="1">
    <citation type="submission" date="2020-10" db="EMBL/GenBank/DDBJ databases">
        <title>Genome-based taxonomic classification of the species Anabaenopsis elenkinii.</title>
        <authorList>
            <person name="Delbaje E."/>
            <person name="Andreote A.P.D."/>
            <person name="Pellegrinetti T.A."/>
            <person name="Cruz R.B."/>
            <person name="Branco L.H.Z."/>
            <person name="Fiore M.F."/>
        </authorList>
    </citation>
    <scope>NUCLEOTIDE SEQUENCE [LARGE SCALE GENOMIC DNA]</scope>
    <source>
        <strain evidence="4">CCIBt3563</strain>
    </source>
</reference>
<evidence type="ECO:0000313" key="3">
    <source>
        <dbReference type="EMBL" id="QOV23988.1"/>
    </source>
</evidence>
<dbReference type="PANTHER" id="PTHR35333:SF3">
    <property type="entry name" value="BETA-LACTAMASE-TYPE TRANSPEPTIDASE FOLD CONTAINING PROTEIN"/>
    <property type="match status" value="1"/>
</dbReference>
<dbReference type="KEGG" id="aee:IM676_06875"/>
<protein>
    <submittedName>
        <fullName evidence="3">Serine hydrolase</fullName>
    </submittedName>
</protein>
<evidence type="ECO:0000313" key="4">
    <source>
        <dbReference type="Proteomes" id="UP000593846"/>
    </source>
</evidence>